<accession>A0ABR1QTG3</accession>
<feature type="region of interest" description="Disordered" evidence="1">
    <location>
        <begin position="1"/>
        <end position="50"/>
    </location>
</feature>
<dbReference type="GeneID" id="92069538"/>
<dbReference type="EMBL" id="JAQQWE010000001">
    <property type="protein sequence ID" value="KAK7965977.1"/>
    <property type="molecule type" value="Genomic_DNA"/>
</dbReference>
<gene>
    <name evidence="2" type="ORF">PG986_000254</name>
</gene>
<proteinExistence type="predicted"/>
<name>A0ABR1QTG3_9PEZI</name>
<keyword evidence="3" id="KW-1185">Reference proteome</keyword>
<comment type="caution">
    <text evidence="2">The sequence shown here is derived from an EMBL/GenBank/DDBJ whole genome shotgun (WGS) entry which is preliminary data.</text>
</comment>
<dbReference type="RefSeq" id="XP_066705369.1">
    <property type="nucleotide sequence ID" value="XM_066836476.1"/>
</dbReference>
<evidence type="ECO:0000313" key="2">
    <source>
        <dbReference type="EMBL" id="KAK7965977.1"/>
    </source>
</evidence>
<dbReference type="Proteomes" id="UP001391051">
    <property type="component" value="Unassembled WGS sequence"/>
</dbReference>
<reference evidence="2 3" key="1">
    <citation type="submission" date="2023-01" db="EMBL/GenBank/DDBJ databases">
        <title>Analysis of 21 Apiospora genomes using comparative genomics revels a genus with tremendous synthesis potential of carbohydrate active enzymes and secondary metabolites.</title>
        <authorList>
            <person name="Sorensen T."/>
        </authorList>
    </citation>
    <scope>NUCLEOTIDE SEQUENCE [LARGE SCALE GENOMIC DNA]</scope>
    <source>
        <strain evidence="2 3">CBS 24483</strain>
    </source>
</reference>
<feature type="compositionally biased region" description="Basic and acidic residues" evidence="1">
    <location>
        <begin position="1"/>
        <end position="16"/>
    </location>
</feature>
<organism evidence="2 3">
    <name type="scientific">Apiospora aurea</name>
    <dbReference type="NCBI Taxonomy" id="335848"/>
    <lineage>
        <taxon>Eukaryota</taxon>
        <taxon>Fungi</taxon>
        <taxon>Dikarya</taxon>
        <taxon>Ascomycota</taxon>
        <taxon>Pezizomycotina</taxon>
        <taxon>Sordariomycetes</taxon>
        <taxon>Xylariomycetidae</taxon>
        <taxon>Amphisphaeriales</taxon>
        <taxon>Apiosporaceae</taxon>
        <taxon>Apiospora</taxon>
    </lineage>
</organism>
<evidence type="ECO:0000256" key="1">
    <source>
        <dbReference type="SAM" id="MobiDB-lite"/>
    </source>
</evidence>
<evidence type="ECO:0000313" key="3">
    <source>
        <dbReference type="Proteomes" id="UP001391051"/>
    </source>
</evidence>
<protein>
    <submittedName>
        <fullName evidence="2">Uncharacterized protein</fullName>
    </submittedName>
</protein>
<sequence length="103" mass="11756">MYGVRQERGQHSDKVAEPYQRPTMASLETRDDDDEDDGRDAGNDDGFQPVAVAVEQRDFRGGILSPMMTREARDGVQNTANWTNLGPQHRIKTKRQFHQLQRG</sequence>